<dbReference type="InterPro" id="IPR045886">
    <property type="entry name" value="ThiF/MoeB/HesA"/>
</dbReference>
<dbReference type="Proteomes" id="UP000824056">
    <property type="component" value="Unassembled WGS sequence"/>
</dbReference>
<proteinExistence type="predicted"/>
<feature type="region of interest" description="Disordered" evidence="1">
    <location>
        <begin position="196"/>
        <end position="221"/>
    </location>
</feature>
<reference evidence="3" key="1">
    <citation type="journal article" date="2021" name="PeerJ">
        <title>Extensive microbial diversity within the chicken gut microbiome revealed by metagenomics and culture.</title>
        <authorList>
            <person name="Gilroy R."/>
            <person name="Ravi A."/>
            <person name="Getino M."/>
            <person name="Pursley I."/>
            <person name="Horton D.L."/>
            <person name="Alikhan N.F."/>
            <person name="Baker D."/>
            <person name="Gharbi K."/>
            <person name="Hall N."/>
            <person name="Watson M."/>
            <person name="Adriaenssens E.M."/>
            <person name="Foster-Nyarko E."/>
            <person name="Jarju S."/>
            <person name="Secka A."/>
            <person name="Antonio M."/>
            <person name="Oren A."/>
            <person name="Chaudhuri R.R."/>
            <person name="La Ragione R."/>
            <person name="Hildebrand F."/>
            <person name="Pallen M.J."/>
        </authorList>
    </citation>
    <scope>NUCLEOTIDE SEQUENCE</scope>
    <source>
        <strain evidence="3">1068</strain>
    </source>
</reference>
<dbReference type="SUPFAM" id="SSF69572">
    <property type="entry name" value="Activating enzymes of the ubiquitin-like proteins"/>
    <property type="match status" value="1"/>
</dbReference>
<sequence length="260" mass="28325">MLHAFSRSEELLGKEGLKCLADSRVAVFGIGGVGTYVVEALARAGVGTLTLVDHDQVSLTNLNRQLVALRSTMGKKKVLVEKERIMDINQEAVVHTYDTFFGDKTADLFDFTAFDYIVDAVDTVSAKLLLIEKAKEAGVPIISCMGTGNKLDPSCFQIADISKTSVCPLAKVMRAELKKRRIKKVKVLFSTEIPPREKRRRQGLKAEGTQETVEVRSGTGRPVPSSVSFVPGVAGLMIAGEVIKDLIGINTKNKGEFKLK</sequence>
<dbReference type="Pfam" id="PF00899">
    <property type="entry name" value="ThiF"/>
    <property type="match status" value="1"/>
</dbReference>
<gene>
    <name evidence="3" type="ORF">H9809_08975</name>
</gene>
<protein>
    <submittedName>
        <fullName evidence="3">tRNA threonylcarbamoyladenosine dehydratase</fullName>
    </submittedName>
</protein>
<comment type="caution">
    <text evidence="3">The sequence shown here is derived from an EMBL/GenBank/DDBJ whole genome shotgun (WGS) entry which is preliminary data.</text>
</comment>
<dbReference type="AlphaFoldDB" id="A0A9D2FSV2"/>
<feature type="domain" description="THIF-type NAD/FAD binding fold" evidence="2">
    <location>
        <begin position="10"/>
        <end position="257"/>
    </location>
</feature>
<evidence type="ECO:0000259" key="2">
    <source>
        <dbReference type="Pfam" id="PF00899"/>
    </source>
</evidence>
<dbReference type="GO" id="GO:0008641">
    <property type="term" value="F:ubiquitin-like modifier activating enzyme activity"/>
    <property type="evidence" value="ECO:0007669"/>
    <property type="project" value="InterPro"/>
</dbReference>
<accession>A0A9D2FSV2</accession>
<dbReference type="PANTHER" id="PTHR43267:SF1">
    <property type="entry name" value="TRNA THREONYLCARBAMOYLADENOSINE DEHYDRATASE"/>
    <property type="match status" value="1"/>
</dbReference>
<evidence type="ECO:0000313" key="3">
    <source>
        <dbReference type="EMBL" id="HIZ66011.1"/>
    </source>
</evidence>
<dbReference type="Gene3D" id="3.40.50.720">
    <property type="entry name" value="NAD(P)-binding Rossmann-like Domain"/>
    <property type="match status" value="1"/>
</dbReference>
<dbReference type="InterPro" id="IPR035985">
    <property type="entry name" value="Ubiquitin-activating_enz"/>
</dbReference>
<dbReference type="EMBL" id="DXBG01000205">
    <property type="protein sequence ID" value="HIZ66011.1"/>
    <property type="molecule type" value="Genomic_DNA"/>
</dbReference>
<evidence type="ECO:0000313" key="4">
    <source>
        <dbReference type="Proteomes" id="UP000824056"/>
    </source>
</evidence>
<dbReference type="GO" id="GO:0061504">
    <property type="term" value="P:cyclic threonylcarbamoyladenosine biosynthetic process"/>
    <property type="evidence" value="ECO:0007669"/>
    <property type="project" value="TreeGrafter"/>
</dbReference>
<dbReference type="InterPro" id="IPR000594">
    <property type="entry name" value="ThiF_NAD_FAD-bd"/>
</dbReference>
<reference evidence="3" key="2">
    <citation type="submission" date="2021-04" db="EMBL/GenBank/DDBJ databases">
        <authorList>
            <person name="Gilroy R."/>
        </authorList>
    </citation>
    <scope>NUCLEOTIDE SEQUENCE</scope>
    <source>
        <strain evidence="3">1068</strain>
    </source>
</reference>
<dbReference type="PANTHER" id="PTHR43267">
    <property type="entry name" value="TRNA THREONYLCARBAMOYLADENOSINE DEHYDRATASE"/>
    <property type="match status" value="1"/>
</dbReference>
<evidence type="ECO:0000256" key="1">
    <source>
        <dbReference type="SAM" id="MobiDB-lite"/>
    </source>
</evidence>
<dbReference type="GO" id="GO:0061503">
    <property type="term" value="F:tRNA threonylcarbamoyladenosine dehydratase"/>
    <property type="evidence" value="ECO:0007669"/>
    <property type="project" value="TreeGrafter"/>
</dbReference>
<dbReference type="CDD" id="cd00755">
    <property type="entry name" value="YgdL_like"/>
    <property type="match status" value="1"/>
</dbReference>
<organism evidence="3 4">
    <name type="scientific">Candidatus Blautia pullicola</name>
    <dbReference type="NCBI Taxonomy" id="2838498"/>
    <lineage>
        <taxon>Bacteria</taxon>
        <taxon>Bacillati</taxon>
        <taxon>Bacillota</taxon>
        <taxon>Clostridia</taxon>
        <taxon>Lachnospirales</taxon>
        <taxon>Lachnospiraceae</taxon>
        <taxon>Blautia</taxon>
    </lineage>
</organism>
<name>A0A9D2FSV2_9FIRM</name>